<dbReference type="GO" id="GO:0000287">
    <property type="term" value="F:magnesium ion binding"/>
    <property type="evidence" value="ECO:0007669"/>
    <property type="project" value="InterPro"/>
</dbReference>
<dbReference type="STRING" id="1121131.SAMN02745229_01967"/>
<dbReference type="InterPro" id="IPR029057">
    <property type="entry name" value="PRTase-like"/>
</dbReference>
<evidence type="ECO:0000256" key="6">
    <source>
        <dbReference type="ARBA" id="ARBA00022840"/>
    </source>
</evidence>
<evidence type="ECO:0000256" key="5">
    <source>
        <dbReference type="ARBA" id="ARBA00022777"/>
    </source>
</evidence>
<accession>A0A1M5Z3N3</accession>
<dbReference type="GO" id="GO:0002189">
    <property type="term" value="C:ribose phosphate diphosphokinase complex"/>
    <property type="evidence" value="ECO:0007669"/>
    <property type="project" value="TreeGrafter"/>
</dbReference>
<dbReference type="RefSeq" id="WP_073387372.1">
    <property type="nucleotide sequence ID" value="NZ_FQXK01000015.1"/>
</dbReference>
<evidence type="ECO:0000256" key="4">
    <source>
        <dbReference type="ARBA" id="ARBA00022741"/>
    </source>
</evidence>
<keyword evidence="6" id="KW-0067">ATP-binding</keyword>
<keyword evidence="5 9" id="KW-0418">Kinase</keyword>
<keyword evidence="3" id="KW-0545">Nucleotide biosynthesis</keyword>
<evidence type="ECO:0000256" key="7">
    <source>
        <dbReference type="ARBA" id="ARBA00049535"/>
    </source>
</evidence>
<evidence type="ECO:0000256" key="3">
    <source>
        <dbReference type="ARBA" id="ARBA00022727"/>
    </source>
</evidence>
<evidence type="ECO:0000256" key="1">
    <source>
        <dbReference type="ARBA" id="ARBA00013247"/>
    </source>
</evidence>
<dbReference type="GO" id="GO:0016301">
    <property type="term" value="F:kinase activity"/>
    <property type="evidence" value="ECO:0007669"/>
    <property type="project" value="UniProtKB-KW"/>
</dbReference>
<dbReference type="InterPro" id="IPR000836">
    <property type="entry name" value="PRTase_dom"/>
</dbReference>
<keyword evidence="4" id="KW-0547">Nucleotide-binding</keyword>
<protein>
    <recommendedName>
        <fullName evidence="1">ribose-phosphate diphosphokinase</fullName>
        <ecNumber evidence="1">2.7.6.1</ecNumber>
    </recommendedName>
</protein>
<dbReference type="Gene3D" id="3.40.50.2020">
    <property type="match status" value="2"/>
</dbReference>
<dbReference type="GeneID" id="89508746"/>
<dbReference type="SUPFAM" id="SSF53271">
    <property type="entry name" value="PRTase-like"/>
    <property type="match status" value="2"/>
</dbReference>
<evidence type="ECO:0000256" key="2">
    <source>
        <dbReference type="ARBA" id="ARBA00022679"/>
    </source>
</evidence>
<dbReference type="EC" id="2.7.6.1" evidence="1"/>
<dbReference type="GO" id="GO:0006015">
    <property type="term" value="P:5-phosphoribose 1-diphosphate biosynthetic process"/>
    <property type="evidence" value="ECO:0007669"/>
    <property type="project" value="TreeGrafter"/>
</dbReference>
<dbReference type="Proteomes" id="UP000184278">
    <property type="component" value="Unassembled WGS sequence"/>
</dbReference>
<dbReference type="OrthoDB" id="9777067at2"/>
<reference evidence="10" key="1">
    <citation type="submission" date="2016-11" db="EMBL/GenBank/DDBJ databases">
        <authorList>
            <person name="Varghese N."/>
            <person name="Submissions S."/>
        </authorList>
    </citation>
    <scope>NUCLEOTIDE SEQUENCE [LARGE SCALE GENOMIC DNA]</scope>
    <source>
        <strain evidence="10">DSM 3071</strain>
    </source>
</reference>
<evidence type="ECO:0000313" key="10">
    <source>
        <dbReference type="Proteomes" id="UP000184278"/>
    </source>
</evidence>
<proteinExistence type="predicted"/>
<dbReference type="PANTHER" id="PTHR10210:SF32">
    <property type="entry name" value="RIBOSE-PHOSPHATE PYROPHOSPHOKINASE 2"/>
    <property type="match status" value="1"/>
</dbReference>
<dbReference type="GO" id="GO:0005524">
    <property type="term" value="F:ATP binding"/>
    <property type="evidence" value="ECO:0007669"/>
    <property type="project" value="UniProtKB-KW"/>
</dbReference>
<dbReference type="Pfam" id="PF13793">
    <property type="entry name" value="Pribosyltran_N"/>
    <property type="match status" value="1"/>
</dbReference>
<dbReference type="EMBL" id="FQXK01000015">
    <property type="protein sequence ID" value="SHI18734.1"/>
    <property type="molecule type" value="Genomic_DNA"/>
</dbReference>
<organism evidence="9 10">
    <name type="scientific">Butyrivibrio fibrisolvens DSM 3071</name>
    <dbReference type="NCBI Taxonomy" id="1121131"/>
    <lineage>
        <taxon>Bacteria</taxon>
        <taxon>Bacillati</taxon>
        <taxon>Bacillota</taxon>
        <taxon>Clostridia</taxon>
        <taxon>Lachnospirales</taxon>
        <taxon>Lachnospiraceae</taxon>
        <taxon>Butyrivibrio</taxon>
    </lineage>
</organism>
<dbReference type="GO" id="GO:0005737">
    <property type="term" value="C:cytoplasm"/>
    <property type="evidence" value="ECO:0007669"/>
    <property type="project" value="TreeGrafter"/>
</dbReference>
<keyword evidence="10" id="KW-1185">Reference proteome</keyword>
<keyword evidence="2" id="KW-0808">Transferase</keyword>
<dbReference type="InterPro" id="IPR005946">
    <property type="entry name" value="Rib-P_diPkinase"/>
</dbReference>
<dbReference type="AlphaFoldDB" id="A0A1M5Z3N3"/>
<dbReference type="CDD" id="cd06223">
    <property type="entry name" value="PRTases_typeI"/>
    <property type="match status" value="1"/>
</dbReference>
<name>A0A1M5Z3N3_BUTFI</name>
<dbReference type="PANTHER" id="PTHR10210">
    <property type="entry name" value="RIBOSE-PHOSPHATE DIPHOSPHOKINASE FAMILY MEMBER"/>
    <property type="match status" value="1"/>
</dbReference>
<comment type="catalytic activity">
    <reaction evidence="7">
        <text>D-ribose 5-phosphate + ATP = 5-phospho-alpha-D-ribose 1-diphosphate + AMP + H(+)</text>
        <dbReference type="Rhea" id="RHEA:15609"/>
        <dbReference type="ChEBI" id="CHEBI:15378"/>
        <dbReference type="ChEBI" id="CHEBI:30616"/>
        <dbReference type="ChEBI" id="CHEBI:58017"/>
        <dbReference type="ChEBI" id="CHEBI:78346"/>
        <dbReference type="ChEBI" id="CHEBI:456215"/>
        <dbReference type="EC" id="2.7.6.1"/>
    </reaction>
</comment>
<gene>
    <name evidence="9" type="ORF">SAMN02745229_01967</name>
</gene>
<feature type="domain" description="Ribose-phosphate pyrophosphokinase N-terminal" evidence="8">
    <location>
        <begin position="7"/>
        <end position="139"/>
    </location>
</feature>
<evidence type="ECO:0000313" key="9">
    <source>
        <dbReference type="EMBL" id="SHI18734.1"/>
    </source>
</evidence>
<dbReference type="GO" id="GO:0006164">
    <property type="term" value="P:purine nucleotide biosynthetic process"/>
    <property type="evidence" value="ECO:0007669"/>
    <property type="project" value="TreeGrafter"/>
</dbReference>
<dbReference type="GO" id="GO:0004749">
    <property type="term" value="F:ribose phosphate diphosphokinase activity"/>
    <property type="evidence" value="ECO:0007669"/>
    <property type="project" value="UniProtKB-EC"/>
</dbReference>
<dbReference type="NCBIfam" id="TIGR01251">
    <property type="entry name" value="ribP_PPkin"/>
    <property type="match status" value="1"/>
</dbReference>
<dbReference type="InterPro" id="IPR029099">
    <property type="entry name" value="Pribosyltran_N"/>
</dbReference>
<sequence length="363" mass="41383">MKDNLAIIALESFQEQGIKINSTLCKWRESENYLIPCKCPRFSSGEAKGMISESVRDKDLYIMVDVCNNSLRYKMDGEMNRMSPDDHYQDLKRIIVACNGNAARITVVMPFMYEGRQHRKVTRESLDCAIMLKELEFLGVNRVVTFDAHDPRIANVVPLIGLENVSPALQFTQGFLTEYEDIQIDKDHLMFIAPDEGATERVVFLASVYGVNIGMFYKRRDYSNIVDGTNPIIAHDFCGGDLNGMDAIVVDDMIASGGSIIDVCKQIKSRGARRVFIFSTFGLFSSGFEKLDKAYEEGLFDRIFTTNLVYQKKELLEKEYYCSINMNRYIAAIIDNLNKNESMQALVKPEKRIKEMIASYLKQ</sequence>
<evidence type="ECO:0000259" key="8">
    <source>
        <dbReference type="Pfam" id="PF13793"/>
    </source>
</evidence>
<dbReference type="Pfam" id="PF14572">
    <property type="entry name" value="Pribosyl_synth"/>
    <property type="match status" value="1"/>
</dbReference>
<dbReference type="NCBIfam" id="NF005299">
    <property type="entry name" value="PRK06827.1"/>
    <property type="match status" value="1"/>
</dbReference>